<proteinExistence type="predicted"/>
<accession>A0ABD1XVP1</accession>
<protein>
    <submittedName>
        <fullName evidence="1">Uncharacterized protein</fullName>
    </submittedName>
</protein>
<gene>
    <name evidence="1" type="ORF">R1flu_023285</name>
</gene>
<reference evidence="1 2" key="1">
    <citation type="submission" date="2024-09" db="EMBL/GenBank/DDBJ databases">
        <title>Chromosome-scale assembly of Riccia fluitans.</title>
        <authorList>
            <person name="Paukszto L."/>
            <person name="Sawicki J."/>
            <person name="Karawczyk K."/>
            <person name="Piernik-Szablinska J."/>
            <person name="Szczecinska M."/>
            <person name="Mazdziarz M."/>
        </authorList>
    </citation>
    <scope>NUCLEOTIDE SEQUENCE [LARGE SCALE GENOMIC DNA]</scope>
    <source>
        <strain evidence="1">Rf_01</strain>
        <tissue evidence="1">Aerial parts of the thallus</tissue>
    </source>
</reference>
<comment type="caution">
    <text evidence="1">The sequence shown here is derived from an EMBL/GenBank/DDBJ whole genome shotgun (WGS) entry which is preliminary data.</text>
</comment>
<dbReference type="AlphaFoldDB" id="A0ABD1XVP1"/>
<name>A0ABD1XVP1_9MARC</name>
<dbReference type="Proteomes" id="UP001605036">
    <property type="component" value="Unassembled WGS sequence"/>
</dbReference>
<organism evidence="1 2">
    <name type="scientific">Riccia fluitans</name>
    <dbReference type="NCBI Taxonomy" id="41844"/>
    <lineage>
        <taxon>Eukaryota</taxon>
        <taxon>Viridiplantae</taxon>
        <taxon>Streptophyta</taxon>
        <taxon>Embryophyta</taxon>
        <taxon>Marchantiophyta</taxon>
        <taxon>Marchantiopsida</taxon>
        <taxon>Marchantiidae</taxon>
        <taxon>Marchantiales</taxon>
        <taxon>Ricciaceae</taxon>
        <taxon>Riccia</taxon>
    </lineage>
</organism>
<evidence type="ECO:0000313" key="2">
    <source>
        <dbReference type="Proteomes" id="UP001605036"/>
    </source>
</evidence>
<sequence length="79" mass="8734">MGMMMMELYMLVTMCERGEGSRANLLRTYTSTPHQKKSLHRQTSSPALGLKGHIVSAFHGHVDGKTGSELQVEENDSVV</sequence>
<evidence type="ECO:0000313" key="1">
    <source>
        <dbReference type="EMBL" id="KAL2611593.1"/>
    </source>
</evidence>
<keyword evidence="2" id="KW-1185">Reference proteome</keyword>
<dbReference type="EMBL" id="JBHFFA010000007">
    <property type="protein sequence ID" value="KAL2611593.1"/>
    <property type="molecule type" value="Genomic_DNA"/>
</dbReference>